<comment type="cofactor">
    <cofactor evidence="1">
        <name>a divalent metal cation</name>
        <dbReference type="ChEBI" id="CHEBI:60240"/>
    </cofactor>
</comment>
<keyword evidence="6" id="KW-0378">Hydrolase</keyword>
<dbReference type="Proteomes" id="UP001329430">
    <property type="component" value="Chromosome 1"/>
</dbReference>
<evidence type="ECO:0000256" key="5">
    <source>
        <dbReference type="ARBA" id="ARBA00022723"/>
    </source>
</evidence>
<evidence type="ECO:0000256" key="6">
    <source>
        <dbReference type="ARBA" id="ARBA00022801"/>
    </source>
</evidence>
<keyword evidence="4" id="KW-0540">Nuclease</keyword>
<dbReference type="InterPro" id="IPR027806">
    <property type="entry name" value="HARBI1_dom"/>
</dbReference>
<comment type="caution">
    <text evidence="9">The sequence shown here is derived from an EMBL/GenBank/DDBJ whole genome shotgun (WGS) entry which is preliminary data.</text>
</comment>
<evidence type="ECO:0000256" key="3">
    <source>
        <dbReference type="ARBA" id="ARBA00006958"/>
    </source>
</evidence>
<dbReference type="PANTHER" id="PTHR22930">
    <property type="match status" value="1"/>
</dbReference>
<dbReference type="InterPro" id="IPR045249">
    <property type="entry name" value="HARBI1-like"/>
</dbReference>
<dbReference type="PANTHER" id="PTHR22930:SF289">
    <property type="entry name" value="DDE TNP4 DOMAIN-CONTAINING PROTEIN-RELATED"/>
    <property type="match status" value="1"/>
</dbReference>
<evidence type="ECO:0000256" key="2">
    <source>
        <dbReference type="ARBA" id="ARBA00004123"/>
    </source>
</evidence>
<dbReference type="Pfam" id="PF13359">
    <property type="entry name" value="DDE_Tnp_4"/>
    <property type="match status" value="1"/>
</dbReference>
<reference evidence="9 10" key="1">
    <citation type="journal article" date="2024" name="Insects">
        <title>An Improved Chromosome-Level Genome Assembly of the Firefly Pyrocoelia pectoralis.</title>
        <authorList>
            <person name="Fu X."/>
            <person name="Meyer-Rochow V.B."/>
            <person name="Ballantyne L."/>
            <person name="Zhu X."/>
        </authorList>
    </citation>
    <scope>NUCLEOTIDE SEQUENCE [LARGE SCALE GENOMIC DNA]</scope>
    <source>
        <strain evidence="9">XCY_ONT2</strain>
    </source>
</reference>
<comment type="subcellular location">
    <subcellularLocation>
        <location evidence="2">Nucleus</location>
    </subcellularLocation>
</comment>
<dbReference type="GO" id="GO:0005634">
    <property type="term" value="C:nucleus"/>
    <property type="evidence" value="ECO:0007669"/>
    <property type="project" value="UniProtKB-SubCell"/>
</dbReference>
<evidence type="ECO:0000259" key="8">
    <source>
        <dbReference type="Pfam" id="PF13359"/>
    </source>
</evidence>
<name>A0AAN7VUV8_9COLE</name>
<dbReference type="GO" id="GO:0004518">
    <property type="term" value="F:nuclease activity"/>
    <property type="evidence" value="ECO:0007669"/>
    <property type="project" value="UniProtKB-KW"/>
</dbReference>
<dbReference type="EMBL" id="JAVRBK010000001">
    <property type="protein sequence ID" value="KAK5650446.1"/>
    <property type="molecule type" value="Genomic_DNA"/>
</dbReference>
<keyword evidence="5" id="KW-0479">Metal-binding</keyword>
<gene>
    <name evidence="9" type="ORF">RI129_001475</name>
</gene>
<evidence type="ECO:0000313" key="10">
    <source>
        <dbReference type="Proteomes" id="UP001329430"/>
    </source>
</evidence>
<feature type="domain" description="DDE Tnp4" evidence="8">
    <location>
        <begin position="158"/>
        <end position="283"/>
    </location>
</feature>
<keyword evidence="7" id="KW-0539">Nucleus</keyword>
<dbReference type="GO" id="GO:0046872">
    <property type="term" value="F:metal ion binding"/>
    <property type="evidence" value="ECO:0007669"/>
    <property type="project" value="UniProtKB-KW"/>
</dbReference>
<evidence type="ECO:0000256" key="4">
    <source>
        <dbReference type="ARBA" id="ARBA00022722"/>
    </source>
</evidence>
<protein>
    <recommendedName>
        <fullName evidence="8">DDE Tnp4 domain-containing protein</fullName>
    </recommendedName>
</protein>
<evidence type="ECO:0000313" key="9">
    <source>
        <dbReference type="EMBL" id="KAK5650446.1"/>
    </source>
</evidence>
<dbReference type="GO" id="GO:0016787">
    <property type="term" value="F:hydrolase activity"/>
    <property type="evidence" value="ECO:0007669"/>
    <property type="project" value="UniProtKB-KW"/>
</dbReference>
<proteinExistence type="inferred from homology"/>
<evidence type="ECO:0000256" key="7">
    <source>
        <dbReference type="ARBA" id="ARBA00023242"/>
    </source>
</evidence>
<organism evidence="9 10">
    <name type="scientific">Pyrocoelia pectoralis</name>
    <dbReference type="NCBI Taxonomy" id="417401"/>
    <lineage>
        <taxon>Eukaryota</taxon>
        <taxon>Metazoa</taxon>
        <taxon>Ecdysozoa</taxon>
        <taxon>Arthropoda</taxon>
        <taxon>Hexapoda</taxon>
        <taxon>Insecta</taxon>
        <taxon>Pterygota</taxon>
        <taxon>Neoptera</taxon>
        <taxon>Endopterygota</taxon>
        <taxon>Coleoptera</taxon>
        <taxon>Polyphaga</taxon>
        <taxon>Elateriformia</taxon>
        <taxon>Elateroidea</taxon>
        <taxon>Lampyridae</taxon>
        <taxon>Lampyrinae</taxon>
        <taxon>Pyrocoelia</taxon>
    </lineage>
</organism>
<accession>A0AAN7VUV8</accession>
<sequence length="287" mass="32944">MYYYHDHTSDSSSSSSEDEQAIVLRRQKIYRPRTQYLTEYDDVEFFDRFRLTKPTVLALLQQIVAELDSPTNRGGKITLLDQLLLALRFYASGNMLIGVADFIGVSRSSASKIVQKVSRVMASLRPQYIKFYETEAEMDIAAQEFHAIASFPRTIGAIDGTLIRINSPGGVDAEIYRCRKSYFSLNVQTVSDANLKIKDIVARWPVLSLKRQFENGRYGRFLLIGHSGYTLEPYLMTKVHATRTPAENLYNESIIRTRNVVERQYGVWKRRFPILSTGMKVKLRTVM</sequence>
<keyword evidence="10" id="KW-1185">Reference proteome</keyword>
<comment type="similarity">
    <text evidence="3">Belongs to the HARBI1 family.</text>
</comment>
<evidence type="ECO:0000256" key="1">
    <source>
        <dbReference type="ARBA" id="ARBA00001968"/>
    </source>
</evidence>
<dbReference type="AlphaFoldDB" id="A0AAN7VUV8"/>